<dbReference type="Gene3D" id="1.20.58.1070">
    <property type="match status" value="1"/>
</dbReference>
<comment type="similarity">
    <text evidence="1">Belongs to the gemin-2 family.</text>
</comment>
<keyword evidence="4" id="KW-1185">Reference proteome</keyword>
<organism evidence="3 4">
    <name type="scientific">Cinchona calisaya</name>
    <dbReference type="NCBI Taxonomy" id="153742"/>
    <lineage>
        <taxon>Eukaryota</taxon>
        <taxon>Viridiplantae</taxon>
        <taxon>Streptophyta</taxon>
        <taxon>Embryophyta</taxon>
        <taxon>Tracheophyta</taxon>
        <taxon>Spermatophyta</taxon>
        <taxon>Magnoliopsida</taxon>
        <taxon>eudicotyledons</taxon>
        <taxon>Gunneridae</taxon>
        <taxon>Pentapetalae</taxon>
        <taxon>asterids</taxon>
        <taxon>lamiids</taxon>
        <taxon>Gentianales</taxon>
        <taxon>Rubiaceae</taxon>
        <taxon>Cinchonoideae</taxon>
        <taxon>Cinchoneae</taxon>
        <taxon>Cinchona</taxon>
    </lineage>
</organism>
<dbReference type="EMBL" id="JBJUIK010000013">
    <property type="protein sequence ID" value="KAL3506707.1"/>
    <property type="molecule type" value="Genomic_DNA"/>
</dbReference>
<accession>A0ABD2YK62</accession>
<evidence type="ECO:0000313" key="4">
    <source>
        <dbReference type="Proteomes" id="UP001630127"/>
    </source>
</evidence>
<dbReference type="PANTHER" id="PTHR12794">
    <property type="entry name" value="GEMIN2"/>
    <property type="match status" value="1"/>
</dbReference>
<sequence>MADICNSETTLSPNTDSRISELSETCNEFNHTREQAPKSPASVPKDDDVVREMSHVNSGIFPSSDAVLRKAEYGDFEEGNGEQDKNVIHDVVQQEQDKNSLNDAVWEKKESASGSASALGHLNGAVSESQESVDAAVLCNLESKPDEINGAVSGYSEMGYPVKCSLKIEVIDETALVGETPELGRGFGKEGKIVNFSENSRKNANNKRYEGQETGSGNKEKRARSRGRSAKNKNSGANLGLTHNLKGKKKVYSRKELEALRFVGLDGQKKKWAEVYCGLGPAVQEVYDGLVDSGDRYQYQQKHIRVNFNPRFRNEARPSIFGDESYADDDITHKNPRDATSGFLPSNDENGCLIEQGDYIEDDSDEDYISIHKPAFFVTGEPDFDSGPPEDGLEYLRRVRWEAAQIPKVKVAKIDRSKLNKEQTIYMPQIPDVAKCREHLMPLKEWEDAFLADFSELRLSLSQYEVSEPHVQSSDSVNKESSSEPFESILHDKFHNMAVVEDSCQSIPCSISQSCGSPRLSSVANVNSDSVESPSSKSFASGASENYPTLPMILLMDSVARVSMLRKRISMAESTSNLSWTDCLWLFALSAAVDCPLDADTCAAFRSLLRKCASLRAEKLELDEEVAMLNILATISGRYFGQLEK</sequence>
<dbReference type="AlphaFoldDB" id="A0ABD2YK62"/>
<comment type="caution">
    <text evidence="3">The sequence shown here is derived from an EMBL/GenBank/DDBJ whole genome shotgun (WGS) entry which is preliminary data.</text>
</comment>
<reference evidence="3 4" key="1">
    <citation type="submission" date="2024-11" db="EMBL/GenBank/DDBJ databases">
        <title>A near-complete genome assembly of Cinchona calisaya.</title>
        <authorList>
            <person name="Lian D.C."/>
            <person name="Zhao X.W."/>
            <person name="Wei L."/>
        </authorList>
    </citation>
    <scope>NUCLEOTIDE SEQUENCE [LARGE SCALE GENOMIC DNA]</scope>
    <source>
        <tissue evidence="3">Nenye</tissue>
    </source>
</reference>
<feature type="region of interest" description="Disordered" evidence="2">
    <location>
        <begin position="1"/>
        <end position="21"/>
    </location>
</feature>
<protein>
    <recommendedName>
        <fullName evidence="5">Survival motor neuron interacting protein 1</fullName>
    </recommendedName>
</protein>
<dbReference type="Proteomes" id="UP001630127">
    <property type="component" value="Unassembled WGS sequence"/>
</dbReference>
<evidence type="ECO:0000313" key="3">
    <source>
        <dbReference type="EMBL" id="KAL3506707.1"/>
    </source>
</evidence>
<dbReference type="Pfam" id="PF04938">
    <property type="entry name" value="SIP1"/>
    <property type="match status" value="1"/>
</dbReference>
<proteinExistence type="inferred from homology"/>
<evidence type="ECO:0000256" key="2">
    <source>
        <dbReference type="SAM" id="MobiDB-lite"/>
    </source>
</evidence>
<dbReference type="PANTHER" id="PTHR12794:SF0">
    <property type="entry name" value="GEM-ASSOCIATED PROTEIN 2"/>
    <property type="match status" value="1"/>
</dbReference>
<gene>
    <name evidence="3" type="ORF">ACH5RR_032089</name>
</gene>
<evidence type="ECO:0000256" key="1">
    <source>
        <dbReference type="ARBA" id="ARBA00025758"/>
    </source>
</evidence>
<name>A0ABD2YK62_9GENT</name>
<feature type="region of interest" description="Disordered" evidence="2">
    <location>
        <begin position="198"/>
        <end position="243"/>
    </location>
</feature>
<dbReference type="InterPro" id="IPR035426">
    <property type="entry name" value="Gemin2/Brr1"/>
</dbReference>
<evidence type="ECO:0008006" key="5">
    <source>
        <dbReference type="Google" id="ProtNLM"/>
    </source>
</evidence>
<feature type="compositionally biased region" description="Basic residues" evidence="2">
    <location>
        <begin position="221"/>
        <end position="231"/>
    </location>
</feature>